<dbReference type="HOGENOM" id="CLU_021406_1_1_11"/>
<accession>D1C0K7</accession>
<sequence length="592" mass="57093">MNRLLHTTRQSRRALAVGAAAALAVALVTGCTADDGAAAAPGTASSDTASSETAAAAPDNEGRSAEEVMADNLSFADTAALIGQTWDESEEVAITLTGSSATVDDGAVTVDGDTVTVTAPGTYRLSGTLAGQVVVDSSADGVVRLVLDGADITSATTSALAVADADQVSVVLADGSDNTLTDAAQYAETDAENAPNAALFSTADLAVSGGGTLTVTGRTNDGIGAKDGLVLDADVRVSAVDDGVRGKDYLVVAGGTLTVEADGDAMKSDNDEDATAGYVLLQDGTVSLTAGVDGIDAATDVVITGGTLTVAAGDDGVHAEHALVIAGGDVTVSRSEEGLEGLDITLTGGTVDVTASDDGVNASDGSGSGDPMGGGFGGPPADGGGGRGGGRGGGQRPADGSERPAMPDGELPEGMPSGAPDGDLPDRAAPGAAEGAPATGASLTITGGTLRVNAEGDGLDSNGTLTMTGGDVVVHGPTDDGNGALDTASGLTVDGGTLVAVGSAGMAETPDDGSAQGWLSARFDSAVAAGTTLTVTDADGVEVARVTVAKSAASLVVSTAGVTTGVQYTVTGDDGTQVTVTAGEGATRGFGR</sequence>
<dbReference type="InterPro" id="IPR025584">
    <property type="entry name" value="Cthe_2159"/>
</dbReference>
<evidence type="ECO:0000256" key="1">
    <source>
        <dbReference type="SAM" id="MobiDB-lite"/>
    </source>
</evidence>
<organism evidence="3 4">
    <name type="scientific">Xylanimonas cellulosilytica (strain DSM 15894 / JCM 12276 / CECT 5975 / KCTC 9989 / LMG 20990 / NBRC 107835 / XIL07)</name>
    <dbReference type="NCBI Taxonomy" id="446471"/>
    <lineage>
        <taxon>Bacteria</taxon>
        <taxon>Bacillati</taxon>
        <taxon>Actinomycetota</taxon>
        <taxon>Actinomycetes</taxon>
        <taxon>Micrococcales</taxon>
        <taxon>Promicromonosporaceae</taxon>
        <taxon>Xylanimonas</taxon>
    </lineage>
</organism>
<dbReference type="STRING" id="446471.Xcel_3210"/>
<reference evidence="3 4" key="2">
    <citation type="journal article" date="2010" name="Stand. Genomic Sci.">
        <title>Complete genome sequence of Xylanimonas cellulosilytica type strain (XIL07).</title>
        <authorList>
            <person name="Foster B."/>
            <person name="Pukall R."/>
            <person name="Abt B."/>
            <person name="Nolan M."/>
            <person name="Glavina Del Rio T."/>
            <person name="Chen F."/>
            <person name="Lucas S."/>
            <person name="Tice H."/>
            <person name="Pitluck S."/>
            <person name="Cheng J.-F."/>
            <person name="Chertkov O."/>
            <person name="Brettin T."/>
            <person name="Han C."/>
            <person name="Detter J.C."/>
            <person name="Bruce D."/>
            <person name="Goodwin L."/>
            <person name="Ivanova N."/>
            <person name="Mavromatis K."/>
            <person name="Pati A."/>
            <person name="Mikhailova N."/>
            <person name="Chen A."/>
            <person name="Palaniappan K."/>
            <person name="Land M."/>
            <person name="Hauser L."/>
            <person name="Chang Y.-J."/>
            <person name="Jeffries C.D."/>
            <person name="Chain P."/>
            <person name="Rohde M."/>
            <person name="Goeker M."/>
            <person name="Bristow J."/>
            <person name="Eisen J.A."/>
            <person name="Markowitz V."/>
            <person name="Hugenholtz P."/>
            <person name="Kyrpides N.C."/>
            <person name="Klenk H.-P."/>
            <person name="Lapidus A."/>
        </authorList>
    </citation>
    <scope>NUCLEOTIDE SEQUENCE [LARGE SCALE GENOMIC DNA]</scope>
    <source>
        <strain evidence="4">DSM 15894 / CECT 5975 / LMG 20990 / XIL07</strain>
    </source>
</reference>
<feature type="compositionally biased region" description="Low complexity" evidence="1">
    <location>
        <begin position="428"/>
        <end position="441"/>
    </location>
</feature>
<feature type="signal peptide" evidence="2">
    <location>
        <begin position="1"/>
        <end position="33"/>
    </location>
</feature>
<dbReference type="PROSITE" id="PS51318">
    <property type="entry name" value="TAT"/>
    <property type="match status" value="1"/>
</dbReference>
<evidence type="ECO:0000313" key="3">
    <source>
        <dbReference type="EMBL" id="ACZ32210.1"/>
    </source>
</evidence>
<keyword evidence="4" id="KW-1185">Reference proteome</keyword>
<protein>
    <recommendedName>
        <fullName evidence="5">Carbohydrate-binding domain-containing protein</fullName>
    </recommendedName>
</protein>
<name>D1C0K7_XYLCX</name>
<feature type="compositionally biased region" description="Low complexity" evidence="1">
    <location>
        <begin position="36"/>
        <end position="57"/>
    </location>
</feature>
<evidence type="ECO:0000313" key="4">
    <source>
        <dbReference type="Proteomes" id="UP000002255"/>
    </source>
</evidence>
<dbReference type="AlphaFoldDB" id="D1C0K7"/>
<dbReference type="KEGG" id="xce:Xcel_3210"/>
<dbReference type="InterPro" id="IPR006311">
    <property type="entry name" value="TAT_signal"/>
</dbReference>
<dbReference type="EMBL" id="CP001821">
    <property type="protein sequence ID" value="ACZ32210.1"/>
    <property type="molecule type" value="Genomic_DNA"/>
</dbReference>
<evidence type="ECO:0008006" key="5">
    <source>
        <dbReference type="Google" id="ProtNLM"/>
    </source>
</evidence>
<dbReference type="eggNOG" id="ENOG502Z8AD">
    <property type="taxonomic scope" value="Bacteria"/>
</dbReference>
<evidence type="ECO:0000256" key="2">
    <source>
        <dbReference type="SAM" id="SignalP"/>
    </source>
</evidence>
<feature type="compositionally biased region" description="Gly residues" evidence="1">
    <location>
        <begin position="366"/>
        <end position="395"/>
    </location>
</feature>
<gene>
    <name evidence="3" type="ordered locus">Xcel_3210</name>
</gene>
<dbReference type="Proteomes" id="UP000002255">
    <property type="component" value="Chromosome"/>
</dbReference>
<dbReference type="Pfam" id="PF14262">
    <property type="entry name" value="Cthe_2159"/>
    <property type="match status" value="1"/>
</dbReference>
<feature type="region of interest" description="Disordered" evidence="1">
    <location>
        <begin position="36"/>
        <end position="63"/>
    </location>
</feature>
<dbReference type="PROSITE" id="PS51257">
    <property type="entry name" value="PROKAR_LIPOPROTEIN"/>
    <property type="match status" value="1"/>
</dbReference>
<feature type="chain" id="PRO_5003020980" description="Carbohydrate-binding domain-containing protein" evidence="2">
    <location>
        <begin position="34"/>
        <end position="592"/>
    </location>
</feature>
<keyword evidence="2" id="KW-0732">Signal</keyword>
<feature type="region of interest" description="Disordered" evidence="1">
    <location>
        <begin position="349"/>
        <end position="444"/>
    </location>
</feature>
<reference evidence="4" key="1">
    <citation type="submission" date="2009-11" db="EMBL/GenBank/DDBJ databases">
        <title>The complete chromosome of Xylanimonas cellulosilytica DSM 15894.</title>
        <authorList>
            <consortium name="US DOE Joint Genome Institute (JGI-PGF)"/>
            <person name="Lucas S."/>
            <person name="Copeland A."/>
            <person name="Lapidus A."/>
            <person name="Glavina del Rio T."/>
            <person name="Dalin E."/>
            <person name="Tice H."/>
            <person name="Bruce D."/>
            <person name="Goodwin L."/>
            <person name="Pitluck S."/>
            <person name="Kyrpides N."/>
            <person name="Mavromatis K."/>
            <person name="Ivanova N."/>
            <person name="Mikhailova N."/>
            <person name="Foster B."/>
            <person name="Clum A."/>
            <person name="Brettin T."/>
            <person name="Detter J.C."/>
            <person name="Han C."/>
            <person name="Larimer F."/>
            <person name="Land M."/>
            <person name="Hauser L."/>
            <person name="Markowitz V."/>
            <person name="Cheng J.F."/>
            <person name="Hugenholtz P."/>
            <person name="Woyke T."/>
            <person name="Wu D."/>
            <person name="Gehrich-Schroeter G."/>
            <person name="Schneider S."/>
            <person name="Pukall S.R."/>
            <person name="Klenk H.P."/>
            <person name="Eisen J.A."/>
        </authorList>
    </citation>
    <scope>NUCLEOTIDE SEQUENCE [LARGE SCALE GENOMIC DNA]</scope>
    <source>
        <strain evidence="4">DSM 15894 / CECT 5975 / LMG 20990 / XIL07</strain>
    </source>
</reference>
<proteinExistence type="predicted"/>
<dbReference type="RefSeq" id="WP_012879952.1">
    <property type="nucleotide sequence ID" value="NC_013530.1"/>
</dbReference>